<dbReference type="InterPro" id="IPR045851">
    <property type="entry name" value="AMP-bd_C_sf"/>
</dbReference>
<name>A0A7X3D2H6_9FLAO</name>
<dbReference type="GO" id="GO:0005737">
    <property type="term" value="C:cytoplasm"/>
    <property type="evidence" value="ECO:0007669"/>
    <property type="project" value="TreeGrafter"/>
</dbReference>
<feature type="domain" description="AMP-dependent synthetase/ligase" evidence="1">
    <location>
        <begin position="14"/>
        <end position="378"/>
    </location>
</feature>
<feature type="domain" description="AMP-binding enzyme C-terminal" evidence="2">
    <location>
        <begin position="437"/>
        <end position="512"/>
    </location>
</feature>
<dbReference type="Gene3D" id="3.30.300.30">
    <property type="match status" value="1"/>
</dbReference>
<dbReference type="PROSITE" id="PS00455">
    <property type="entry name" value="AMP_BINDING"/>
    <property type="match status" value="1"/>
</dbReference>
<dbReference type="GO" id="GO:0031177">
    <property type="term" value="F:phosphopantetheine binding"/>
    <property type="evidence" value="ECO:0007669"/>
    <property type="project" value="TreeGrafter"/>
</dbReference>
<dbReference type="GO" id="GO:0044550">
    <property type="term" value="P:secondary metabolite biosynthetic process"/>
    <property type="evidence" value="ECO:0007669"/>
    <property type="project" value="TreeGrafter"/>
</dbReference>
<reference evidence="3 4" key="1">
    <citation type="journal article" date="2019" name="Mar. Drugs">
        <title>Comparative Genomics and CAZyme Genome Repertoires of Marine Zobellia amurskyensis KMM 3526(T) and Zobellia laminariae KMM 3676(T).</title>
        <authorList>
            <person name="Chernysheva N."/>
            <person name="Bystritskaya E."/>
            <person name="Stenkova A."/>
            <person name="Golovkin I."/>
            <person name="Nedashkovskaya O."/>
            <person name="Isaeva M."/>
        </authorList>
    </citation>
    <scope>NUCLEOTIDE SEQUENCE [LARGE SCALE GENOMIC DNA]</scope>
    <source>
        <strain evidence="3 4">KMM 3526</strain>
    </source>
</reference>
<dbReference type="InterPro" id="IPR010071">
    <property type="entry name" value="AA_adenyl_dom"/>
</dbReference>
<dbReference type="GO" id="GO:0043041">
    <property type="term" value="P:amino acid activation for nonribosomal peptide biosynthetic process"/>
    <property type="evidence" value="ECO:0007669"/>
    <property type="project" value="TreeGrafter"/>
</dbReference>
<dbReference type="Gene3D" id="3.40.50.12780">
    <property type="entry name" value="N-terminal domain of ligase-like"/>
    <property type="match status" value="1"/>
</dbReference>
<evidence type="ECO:0000313" key="4">
    <source>
        <dbReference type="Proteomes" id="UP000540519"/>
    </source>
</evidence>
<keyword evidence="4" id="KW-1185">Reference proteome</keyword>
<protein>
    <submittedName>
        <fullName evidence="3">Amino acid adenylation domain-containing protein</fullName>
    </submittedName>
</protein>
<dbReference type="CDD" id="cd05930">
    <property type="entry name" value="A_NRPS"/>
    <property type="match status" value="1"/>
</dbReference>
<evidence type="ECO:0000313" key="3">
    <source>
        <dbReference type="EMBL" id="MUH36573.1"/>
    </source>
</evidence>
<dbReference type="InterPro" id="IPR042099">
    <property type="entry name" value="ANL_N_sf"/>
</dbReference>
<dbReference type="Pfam" id="PF00501">
    <property type="entry name" value="AMP-binding"/>
    <property type="match status" value="1"/>
</dbReference>
<dbReference type="Pfam" id="PF13193">
    <property type="entry name" value="AMP-binding_C"/>
    <property type="match status" value="1"/>
</dbReference>
<gene>
    <name evidence="3" type="ORF">D9O36_12035</name>
</gene>
<proteinExistence type="predicted"/>
<dbReference type="PANTHER" id="PTHR45527:SF1">
    <property type="entry name" value="FATTY ACID SYNTHASE"/>
    <property type="match status" value="1"/>
</dbReference>
<accession>A0A7X3D2H6</accession>
<dbReference type="FunFam" id="3.40.50.980:FF:000001">
    <property type="entry name" value="Non-ribosomal peptide synthetase"/>
    <property type="match status" value="1"/>
</dbReference>
<evidence type="ECO:0000259" key="1">
    <source>
        <dbReference type="Pfam" id="PF00501"/>
    </source>
</evidence>
<comment type="caution">
    <text evidence="3">The sequence shown here is derived from an EMBL/GenBank/DDBJ whole genome shotgun (WGS) entry which is preliminary data.</text>
</comment>
<dbReference type="SUPFAM" id="SSF56801">
    <property type="entry name" value="Acetyl-CoA synthetase-like"/>
    <property type="match status" value="1"/>
</dbReference>
<dbReference type="NCBIfam" id="TIGR01733">
    <property type="entry name" value="AA-adenyl-dom"/>
    <property type="match status" value="1"/>
</dbReference>
<sequence length="527" mass="59196">MNLKSTYILPQLLESVANASPQSEAFRYLEETISYSDLHRKTEQLASYLISLGINKGDRIGIYMNRCLETCIAVYGILKAGAAYVPLDPFTPINRTHAIINDCGITCLVTTPTKRRKIDNLLNEQNSIKTIIGDTIRNTTESISWETIFSVSTDNFEAPNILEQDLAFILYTSGSTGVPKGIMHTHYSALSLAKIAADTYGFTSDDIFGNPAPLHFDPSTFGYFVAPLVGATTVIIPDAHLKMPASLSALIAKEKITVWYSVPLMLIQLLNSGTLSKNDFSSLRWVLFAGEVFITKHLRALMNQWPHAKFSNLYGPAELILCTYYHLPEPPKTDDPIPIGNVWSNTEFKILDENNNDVNPNEPGQLAVRSATMMQGYWNNKLLTERSFHKVTIAEGYDHTYYKTGDLVKLNPKGELLFLGRNDRQIKLRGYRVELDEIELTLLRYKDVEEVAVLVLGKEEEVQELAAVVRPAKDACINLTYLMEFCKVELPSYAVPKTIEFMDDFPRTSSGKISRKEIGKLLEENQI</sequence>
<dbReference type="InterPro" id="IPR000873">
    <property type="entry name" value="AMP-dep_synth/lig_dom"/>
</dbReference>
<organism evidence="3 4">
    <name type="scientific">Zobellia amurskyensis</name>
    <dbReference type="NCBI Taxonomy" id="248905"/>
    <lineage>
        <taxon>Bacteria</taxon>
        <taxon>Pseudomonadati</taxon>
        <taxon>Bacteroidota</taxon>
        <taxon>Flavobacteriia</taxon>
        <taxon>Flavobacteriales</taxon>
        <taxon>Flavobacteriaceae</taxon>
        <taxon>Zobellia</taxon>
    </lineage>
</organism>
<dbReference type="Proteomes" id="UP000540519">
    <property type="component" value="Unassembled WGS sequence"/>
</dbReference>
<dbReference type="AlphaFoldDB" id="A0A7X3D2H6"/>
<evidence type="ECO:0000259" key="2">
    <source>
        <dbReference type="Pfam" id="PF13193"/>
    </source>
</evidence>
<dbReference type="InterPro" id="IPR020845">
    <property type="entry name" value="AMP-binding_CS"/>
</dbReference>
<dbReference type="InterPro" id="IPR025110">
    <property type="entry name" value="AMP-bd_C"/>
</dbReference>
<dbReference type="EMBL" id="RCNR01000021">
    <property type="protein sequence ID" value="MUH36573.1"/>
    <property type="molecule type" value="Genomic_DNA"/>
</dbReference>
<dbReference type="PANTHER" id="PTHR45527">
    <property type="entry name" value="NONRIBOSOMAL PEPTIDE SYNTHETASE"/>
    <property type="match status" value="1"/>
</dbReference>